<dbReference type="GO" id="GO:0004518">
    <property type="term" value="F:nuclease activity"/>
    <property type="evidence" value="ECO:0007669"/>
    <property type="project" value="UniProtKB-KW"/>
</dbReference>
<accession>A0A7V2T358</accession>
<dbReference type="AlphaFoldDB" id="A0A7V2T358"/>
<comment type="cofactor">
    <cofactor evidence="1">
        <name>Mg(2+)</name>
        <dbReference type="ChEBI" id="CHEBI:18420"/>
    </cofactor>
</comment>
<evidence type="ECO:0000313" key="9">
    <source>
        <dbReference type="EMBL" id="HFC92471.1"/>
    </source>
</evidence>
<evidence type="ECO:0000256" key="1">
    <source>
        <dbReference type="ARBA" id="ARBA00001946"/>
    </source>
</evidence>
<dbReference type="GO" id="GO:0016787">
    <property type="term" value="F:hydrolase activity"/>
    <property type="evidence" value="ECO:0007669"/>
    <property type="project" value="UniProtKB-KW"/>
</dbReference>
<keyword evidence="4" id="KW-0479">Metal-binding</keyword>
<name>A0A7V2T358_LEUMU</name>
<dbReference type="EMBL" id="DRMS01000248">
    <property type="protein sequence ID" value="HFC92471.1"/>
    <property type="molecule type" value="Genomic_DNA"/>
</dbReference>
<protein>
    <submittedName>
        <fullName evidence="9">Type II toxin-antitoxin system VapC family toxin</fullName>
    </submittedName>
</protein>
<dbReference type="Gene3D" id="3.40.50.1010">
    <property type="entry name" value="5'-nuclease"/>
    <property type="match status" value="1"/>
</dbReference>
<comment type="caution">
    <text evidence="9">The sequence shown here is derived from an EMBL/GenBank/DDBJ whole genome shotgun (WGS) entry which is preliminary data.</text>
</comment>
<proteinExistence type="inferred from homology"/>
<evidence type="ECO:0000256" key="6">
    <source>
        <dbReference type="ARBA" id="ARBA00022842"/>
    </source>
</evidence>
<dbReference type="CDD" id="cd18747">
    <property type="entry name" value="PIN_VapC4-5_FitB-like"/>
    <property type="match status" value="1"/>
</dbReference>
<evidence type="ECO:0000256" key="4">
    <source>
        <dbReference type="ARBA" id="ARBA00022723"/>
    </source>
</evidence>
<dbReference type="InterPro" id="IPR029060">
    <property type="entry name" value="PIN-like_dom_sf"/>
</dbReference>
<keyword evidence="6" id="KW-0460">Magnesium</keyword>
<evidence type="ECO:0000256" key="5">
    <source>
        <dbReference type="ARBA" id="ARBA00022801"/>
    </source>
</evidence>
<dbReference type="InterPro" id="IPR002716">
    <property type="entry name" value="PIN_dom"/>
</dbReference>
<keyword evidence="5" id="KW-0378">Hydrolase</keyword>
<keyword evidence="3" id="KW-0540">Nuclease</keyword>
<feature type="domain" description="PIN" evidence="8">
    <location>
        <begin position="4"/>
        <end position="125"/>
    </location>
</feature>
<dbReference type="SUPFAM" id="SSF88723">
    <property type="entry name" value="PIN domain-like"/>
    <property type="match status" value="1"/>
</dbReference>
<evidence type="ECO:0000256" key="7">
    <source>
        <dbReference type="ARBA" id="ARBA00038093"/>
    </source>
</evidence>
<organism evidence="9">
    <name type="scientific">Leucothrix mucor</name>
    <dbReference type="NCBI Taxonomy" id="45248"/>
    <lineage>
        <taxon>Bacteria</taxon>
        <taxon>Pseudomonadati</taxon>
        <taxon>Pseudomonadota</taxon>
        <taxon>Gammaproteobacteria</taxon>
        <taxon>Thiotrichales</taxon>
        <taxon>Thiotrichaceae</taxon>
        <taxon>Leucothrix</taxon>
    </lineage>
</organism>
<gene>
    <name evidence="9" type="ORF">ENJ51_06630</name>
</gene>
<evidence type="ECO:0000256" key="2">
    <source>
        <dbReference type="ARBA" id="ARBA00022649"/>
    </source>
</evidence>
<evidence type="ECO:0000259" key="8">
    <source>
        <dbReference type="Pfam" id="PF01850"/>
    </source>
</evidence>
<dbReference type="Proteomes" id="UP000885750">
    <property type="component" value="Unassembled WGS sequence"/>
</dbReference>
<dbReference type="GO" id="GO:0046872">
    <property type="term" value="F:metal ion binding"/>
    <property type="evidence" value="ECO:0007669"/>
    <property type="project" value="UniProtKB-KW"/>
</dbReference>
<dbReference type="InterPro" id="IPR050556">
    <property type="entry name" value="Type_II_TA_system_RNase"/>
</dbReference>
<evidence type="ECO:0000256" key="3">
    <source>
        <dbReference type="ARBA" id="ARBA00022722"/>
    </source>
</evidence>
<dbReference type="PANTHER" id="PTHR33653:SF1">
    <property type="entry name" value="RIBONUCLEASE VAPC2"/>
    <property type="match status" value="1"/>
</dbReference>
<sequence length="138" mass="15816">MVKYLLDTNILSEPLNKQPNQNVIHSLKQHKFDTALATLTLYELQQGAKKFPPSHRQRAILNYIQGIQETLPILPYDEQAALYHGNESVRLIKTGFTPAFIDAQIASIAVTQRLILVTRNTKDFQYFDGLLVENWFDS</sequence>
<keyword evidence="2" id="KW-1277">Toxin-antitoxin system</keyword>
<dbReference type="Pfam" id="PF01850">
    <property type="entry name" value="PIN"/>
    <property type="match status" value="1"/>
</dbReference>
<comment type="similarity">
    <text evidence="7">Belongs to the PINc/VapC protein family.</text>
</comment>
<dbReference type="PANTHER" id="PTHR33653">
    <property type="entry name" value="RIBONUCLEASE VAPC2"/>
    <property type="match status" value="1"/>
</dbReference>
<reference evidence="9" key="1">
    <citation type="journal article" date="2020" name="mSystems">
        <title>Genome- and Community-Level Interaction Insights into Carbon Utilization and Element Cycling Functions of Hydrothermarchaeota in Hydrothermal Sediment.</title>
        <authorList>
            <person name="Zhou Z."/>
            <person name="Liu Y."/>
            <person name="Xu W."/>
            <person name="Pan J."/>
            <person name="Luo Z.H."/>
            <person name="Li M."/>
        </authorList>
    </citation>
    <scope>NUCLEOTIDE SEQUENCE [LARGE SCALE GENOMIC DNA]</scope>
    <source>
        <strain evidence="9">HyVt-493</strain>
    </source>
</reference>